<evidence type="ECO:0008006" key="3">
    <source>
        <dbReference type="Google" id="ProtNLM"/>
    </source>
</evidence>
<comment type="caution">
    <text evidence="1">The sequence shown here is derived from an EMBL/GenBank/DDBJ whole genome shotgun (WGS) entry which is preliminary data.</text>
</comment>
<evidence type="ECO:0000313" key="1">
    <source>
        <dbReference type="EMBL" id="GFR72781.1"/>
    </source>
</evidence>
<proteinExistence type="predicted"/>
<reference evidence="1 2" key="1">
    <citation type="journal article" date="2021" name="Elife">
        <title>Chloroplast acquisition without the gene transfer in kleptoplastic sea slugs, Plakobranchus ocellatus.</title>
        <authorList>
            <person name="Maeda T."/>
            <person name="Takahashi S."/>
            <person name="Yoshida T."/>
            <person name="Shimamura S."/>
            <person name="Takaki Y."/>
            <person name="Nagai Y."/>
            <person name="Toyoda A."/>
            <person name="Suzuki Y."/>
            <person name="Arimoto A."/>
            <person name="Ishii H."/>
            <person name="Satoh N."/>
            <person name="Nishiyama T."/>
            <person name="Hasebe M."/>
            <person name="Maruyama T."/>
            <person name="Minagawa J."/>
            <person name="Obokata J."/>
            <person name="Shigenobu S."/>
        </authorList>
    </citation>
    <scope>NUCLEOTIDE SEQUENCE [LARGE SCALE GENOMIC DNA]</scope>
</reference>
<keyword evidence="2" id="KW-1185">Reference proteome</keyword>
<organism evidence="1 2">
    <name type="scientific">Elysia marginata</name>
    <dbReference type="NCBI Taxonomy" id="1093978"/>
    <lineage>
        <taxon>Eukaryota</taxon>
        <taxon>Metazoa</taxon>
        <taxon>Spiralia</taxon>
        <taxon>Lophotrochozoa</taxon>
        <taxon>Mollusca</taxon>
        <taxon>Gastropoda</taxon>
        <taxon>Heterobranchia</taxon>
        <taxon>Euthyneura</taxon>
        <taxon>Panpulmonata</taxon>
        <taxon>Sacoglossa</taxon>
        <taxon>Placobranchoidea</taxon>
        <taxon>Plakobranchidae</taxon>
        <taxon>Elysia</taxon>
    </lineage>
</organism>
<dbReference type="Proteomes" id="UP000762676">
    <property type="component" value="Unassembled WGS sequence"/>
</dbReference>
<sequence>MSCGQAVVPFISGCGSRFTAISSIVLSAARLLRGRHCLRSAILKHQWSKVHLMLFSPSLPDNALYPNKTPPRQKTFNFFSTCVWGVFIAA</sequence>
<dbReference type="EMBL" id="BMAT01007851">
    <property type="protein sequence ID" value="GFR72781.1"/>
    <property type="molecule type" value="Genomic_DNA"/>
</dbReference>
<gene>
    <name evidence="1" type="ORF">ElyMa_003851100</name>
</gene>
<dbReference type="AlphaFoldDB" id="A0AAV4FI93"/>
<protein>
    <recommendedName>
        <fullName evidence="3">Mitochondrial pyruvate carrier</fullName>
    </recommendedName>
</protein>
<accession>A0AAV4FI93</accession>
<name>A0AAV4FI93_9GAST</name>
<evidence type="ECO:0000313" key="2">
    <source>
        <dbReference type="Proteomes" id="UP000762676"/>
    </source>
</evidence>